<dbReference type="Pfam" id="PF13241">
    <property type="entry name" value="NAD_binding_7"/>
    <property type="match status" value="1"/>
</dbReference>
<dbReference type="SUPFAM" id="SSF53790">
    <property type="entry name" value="Tetrapyrrole methylase"/>
    <property type="match status" value="1"/>
</dbReference>
<evidence type="ECO:0000256" key="3">
    <source>
        <dbReference type="ARBA" id="ARBA00022679"/>
    </source>
</evidence>
<dbReference type="FunFam" id="3.30.950.10:FF:000001">
    <property type="entry name" value="Siroheme synthase"/>
    <property type="match status" value="1"/>
</dbReference>
<dbReference type="CDD" id="cd11642">
    <property type="entry name" value="SUMT"/>
    <property type="match status" value="1"/>
</dbReference>
<dbReference type="AlphaFoldDB" id="A0AAU8FYI4"/>
<dbReference type="InterPro" id="IPR050161">
    <property type="entry name" value="Siro_Cobalamin_biosynth"/>
</dbReference>
<dbReference type="NCBIfam" id="TIGR01469">
    <property type="entry name" value="cobA_cysG_Cterm"/>
    <property type="match status" value="1"/>
</dbReference>
<dbReference type="FunFam" id="3.40.1010.10:FF:000001">
    <property type="entry name" value="Siroheme synthase"/>
    <property type="match status" value="1"/>
</dbReference>
<sequence length="467" mass="47811">MTAPEHETYPLGLRLDGRRAVVVGGGPVAARRTRGLLDAGAVVTVVAPFVCEDLAELLAVHGPAGDAHGHVALPADHGARLSWVRRDYLTGDLDGAWLVHTATGDPGVDSQVAADAEADRVFCVAAGDADLATAWVPAVARTRVPGGASRGAPAAEVTVSVNAGRDPRRAQRVRDAVAALLETGELPLRAVRPAGTRPTADDDAPRAGAVSEPLVRPVGTVALVGGGPGDAGLISVRGRRLLAEADVVVVDRLGPRGLLAELGDDVEVVDVGKTPGHHPVPQAEINRILVHHALVGRRVVRLKGGDPYVFGRGGEEAEACREHGIPVEVVPGVTSAVSVPAAAGIPVTHRGLSRGFTVLTGHEDVGKVPAATDHTVVLLMGVSRLAETAAALVAQGRPPETPVAVVEDGYGPRQRTTVGTLATIADRAREAGVRPPAVTVVGDVVTLSPAWPADAPGDGHGARRRSG</sequence>
<protein>
    <recommendedName>
        <fullName evidence="1">uroporphyrinogen-III C-methyltransferase</fullName>
        <ecNumber evidence="1">2.1.1.107</ecNumber>
    </recommendedName>
</protein>
<dbReference type="InterPro" id="IPR012409">
    <property type="entry name" value="Sirohaem_synth"/>
</dbReference>
<keyword evidence="3 8" id="KW-0808">Transferase</keyword>
<dbReference type="InterPro" id="IPR006366">
    <property type="entry name" value="CobA/CysG_C"/>
</dbReference>
<dbReference type="NCBIfam" id="NF004790">
    <property type="entry name" value="PRK06136.1"/>
    <property type="match status" value="1"/>
</dbReference>
<dbReference type="InterPro" id="IPR035996">
    <property type="entry name" value="4pyrrol_Methylase_sf"/>
</dbReference>
<accession>A0AAU8FYI4</accession>
<dbReference type="GO" id="GO:0009236">
    <property type="term" value="P:cobalamin biosynthetic process"/>
    <property type="evidence" value="ECO:0007669"/>
    <property type="project" value="InterPro"/>
</dbReference>
<dbReference type="Gene3D" id="3.30.950.10">
    <property type="entry name" value="Methyltransferase, Cobalt-precorrin-4 Transmethylase, Domain 2"/>
    <property type="match status" value="1"/>
</dbReference>
<dbReference type="Gene3D" id="3.40.50.720">
    <property type="entry name" value="NAD(P)-binding Rossmann-like Domain"/>
    <property type="match status" value="1"/>
</dbReference>
<name>A0AAU8FYI4_9MICO</name>
<reference evidence="8" key="1">
    <citation type="submission" date="2024-06" db="EMBL/GenBank/DDBJ databases">
        <title>Complete genome sequence of the cellulolytic actinobacterium, Cellulosimicrobium ES-005.</title>
        <authorList>
            <person name="Matthews C.T."/>
            <person name="Underwood K.D."/>
            <person name="Ghanchi K.M."/>
            <person name="Fields S.D."/>
            <person name="Gardner S.G."/>
        </authorList>
    </citation>
    <scope>NUCLEOTIDE SEQUENCE</scope>
    <source>
        <strain evidence="8">ES-005</strain>
    </source>
</reference>
<dbReference type="GO" id="GO:0032259">
    <property type="term" value="P:methylation"/>
    <property type="evidence" value="ECO:0007669"/>
    <property type="project" value="UniProtKB-KW"/>
</dbReference>
<dbReference type="GO" id="GO:0019354">
    <property type="term" value="P:siroheme biosynthetic process"/>
    <property type="evidence" value="ECO:0007669"/>
    <property type="project" value="InterPro"/>
</dbReference>
<dbReference type="PANTHER" id="PTHR45790">
    <property type="entry name" value="SIROHEME SYNTHASE-RELATED"/>
    <property type="match status" value="1"/>
</dbReference>
<dbReference type="Pfam" id="PF00590">
    <property type="entry name" value="TP_methylase"/>
    <property type="match status" value="1"/>
</dbReference>
<keyword evidence="4" id="KW-0949">S-adenosyl-L-methionine</keyword>
<evidence type="ECO:0000313" key="8">
    <source>
        <dbReference type="EMBL" id="XCH29667.1"/>
    </source>
</evidence>
<keyword evidence="5" id="KW-0627">Porphyrin biosynthesis</keyword>
<dbReference type="PIRSF" id="PIRSF036426">
    <property type="entry name" value="Sirohaem_synth"/>
    <property type="match status" value="1"/>
</dbReference>
<dbReference type="EC" id="2.1.1.107" evidence="1"/>
<evidence type="ECO:0000256" key="6">
    <source>
        <dbReference type="PIRSR" id="PIRSR036426-1"/>
    </source>
</evidence>
<feature type="domain" description="Tetrapyrrole methylase" evidence="7">
    <location>
        <begin position="220"/>
        <end position="424"/>
    </location>
</feature>
<evidence type="ECO:0000256" key="2">
    <source>
        <dbReference type="ARBA" id="ARBA00022603"/>
    </source>
</evidence>
<proteinExistence type="predicted"/>
<evidence type="ECO:0000256" key="4">
    <source>
        <dbReference type="ARBA" id="ARBA00022691"/>
    </source>
</evidence>
<dbReference type="InterPro" id="IPR014776">
    <property type="entry name" value="4pyrrole_Mease_sub2"/>
</dbReference>
<evidence type="ECO:0000256" key="1">
    <source>
        <dbReference type="ARBA" id="ARBA00012162"/>
    </source>
</evidence>
<dbReference type="PANTHER" id="PTHR45790:SF3">
    <property type="entry name" value="S-ADENOSYL-L-METHIONINE-DEPENDENT UROPORPHYRINOGEN III METHYLTRANSFERASE, CHLOROPLASTIC"/>
    <property type="match status" value="1"/>
</dbReference>
<dbReference type="InterPro" id="IPR014777">
    <property type="entry name" value="4pyrrole_Mease_sub1"/>
</dbReference>
<dbReference type="GO" id="GO:0051287">
    <property type="term" value="F:NAD binding"/>
    <property type="evidence" value="ECO:0007669"/>
    <property type="project" value="InterPro"/>
</dbReference>
<feature type="active site" description="Proton acceptor" evidence="6">
    <location>
        <position position="251"/>
    </location>
</feature>
<dbReference type="RefSeq" id="WP_353707841.1">
    <property type="nucleotide sequence ID" value="NZ_CP159290.1"/>
</dbReference>
<feature type="active site" description="Proton donor" evidence="6">
    <location>
        <position position="273"/>
    </location>
</feature>
<dbReference type="EMBL" id="CP159290">
    <property type="protein sequence ID" value="XCH29667.1"/>
    <property type="molecule type" value="Genomic_DNA"/>
</dbReference>
<organism evidence="8">
    <name type="scientific">Cellulosimicrobium sp. ES-005</name>
    <dbReference type="NCBI Taxonomy" id="3163031"/>
    <lineage>
        <taxon>Bacteria</taxon>
        <taxon>Bacillati</taxon>
        <taxon>Actinomycetota</taxon>
        <taxon>Actinomycetes</taxon>
        <taxon>Micrococcales</taxon>
        <taxon>Promicromonosporaceae</taxon>
        <taxon>Cellulosimicrobium</taxon>
    </lineage>
</organism>
<dbReference type="Gene3D" id="3.40.1010.10">
    <property type="entry name" value="Cobalt-precorrin-4 Transmethylase, Domain 1"/>
    <property type="match status" value="1"/>
</dbReference>
<keyword evidence="2 8" id="KW-0489">Methyltransferase</keyword>
<dbReference type="GO" id="GO:0051266">
    <property type="term" value="F:sirohydrochlorin ferrochelatase activity"/>
    <property type="evidence" value="ECO:0007669"/>
    <property type="project" value="InterPro"/>
</dbReference>
<dbReference type="SUPFAM" id="SSF51735">
    <property type="entry name" value="NAD(P)-binding Rossmann-fold domains"/>
    <property type="match status" value="1"/>
</dbReference>
<dbReference type="InterPro" id="IPR036291">
    <property type="entry name" value="NAD(P)-bd_dom_sf"/>
</dbReference>
<evidence type="ECO:0000259" key="7">
    <source>
        <dbReference type="Pfam" id="PF00590"/>
    </source>
</evidence>
<dbReference type="InterPro" id="IPR000878">
    <property type="entry name" value="4pyrrol_Mease"/>
</dbReference>
<gene>
    <name evidence="8" type="primary">cobA</name>
    <name evidence="8" type="ORF">ABRQ22_19200</name>
</gene>
<evidence type="ECO:0000256" key="5">
    <source>
        <dbReference type="ARBA" id="ARBA00023244"/>
    </source>
</evidence>
<dbReference type="GO" id="GO:0043115">
    <property type="term" value="F:precorrin-2 dehydrogenase activity"/>
    <property type="evidence" value="ECO:0007669"/>
    <property type="project" value="InterPro"/>
</dbReference>
<dbReference type="GO" id="GO:0004851">
    <property type="term" value="F:uroporphyrin-III C-methyltransferase activity"/>
    <property type="evidence" value="ECO:0007669"/>
    <property type="project" value="UniProtKB-EC"/>
</dbReference>